<dbReference type="InterPro" id="IPR042099">
    <property type="entry name" value="ANL_N_sf"/>
</dbReference>
<dbReference type="InterPro" id="IPR025110">
    <property type="entry name" value="AMP-bd_C"/>
</dbReference>
<evidence type="ECO:0000313" key="3">
    <source>
        <dbReference type="EMBL" id="MBS4179976.1"/>
    </source>
</evidence>
<organism evidence="3">
    <name type="scientific">Neobacillus citreus</name>
    <dbReference type="NCBI Taxonomy" id="2833578"/>
    <lineage>
        <taxon>Bacteria</taxon>
        <taxon>Bacillati</taxon>
        <taxon>Bacillota</taxon>
        <taxon>Bacilli</taxon>
        <taxon>Bacillales</taxon>
        <taxon>Bacillaceae</taxon>
        <taxon>Neobacillus</taxon>
    </lineage>
</organism>
<dbReference type="AlphaFoldDB" id="A0A942Y5L4"/>
<dbReference type="InterPro" id="IPR000873">
    <property type="entry name" value="AMP-dep_synth/lig_dom"/>
</dbReference>
<dbReference type="Gene3D" id="3.30.300.30">
    <property type="match status" value="1"/>
</dbReference>
<dbReference type="Pfam" id="PF13193">
    <property type="entry name" value="AMP-binding_C"/>
    <property type="match status" value="1"/>
</dbReference>
<feature type="domain" description="AMP-binding enzyme C-terminal" evidence="2">
    <location>
        <begin position="447"/>
        <end position="523"/>
    </location>
</feature>
<protein>
    <submittedName>
        <fullName evidence="3">AMP-binding protein</fullName>
    </submittedName>
</protein>
<evidence type="ECO:0000259" key="2">
    <source>
        <dbReference type="Pfam" id="PF13193"/>
    </source>
</evidence>
<comment type="caution">
    <text evidence="3">The sequence shown here is derived from an EMBL/GenBank/DDBJ whole genome shotgun (WGS) entry which is preliminary data.</text>
</comment>
<feature type="domain" description="AMP-dependent synthetase/ligase" evidence="1">
    <location>
        <begin position="15"/>
        <end position="396"/>
    </location>
</feature>
<proteinExistence type="predicted"/>
<sequence>MCSLNSGKPLHEYLRNHAKVNPNKPAVIFYGRTLTYEELDELSDRFAHYLYSQGIRKGDKVALFLPNCPQYIICHFGIQKIGAIVGPCNPMFKEWELEYEVNDLGAKAIVTLDQLYPIVEKAKSNTTLQLVITTSYIDFLPEKPIPEFPEELQEKKYYSEATDLVSILHTGIADCPDVDLDIDNDVCLIVYTSGSTGLPKGAMLTYRNALYKSQGVAEARGFHADDIALSIMPICHIAGMLFMNVSFYTGGTIVLLNRFTPEAAMDVIERHRVTVAQTVVPMNVAIINHPHAAQVDFSSLRVNSCTSFGIQLTEEISNQWKALTGIGLFESAYGLSETHTGDSLMSPDAIKFGTTGKPIPGTKIKILSLDEPRQEVPIGEQGEIVVNSPGVFKGYLNKPEATAKTLRDGWVFTGDIGKFDEDGYLYFLGRVKEMIKCSGYSVFPEDVELLLNKHSAVSESAVIGVPDPIRGETVKAFVVLRPDYENSITPEELILWSKEKMAAYKYPRHIEFRESLPKTGTGKLLRRVLADEEKAKVKIN</sequence>
<name>A0A942Y5L4_9BACI</name>
<dbReference type="PROSITE" id="PS00455">
    <property type="entry name" value="AMP_BINDING"/>
    <property type="match status" value="1"/>
</dbReference>
<dbReference type="InterPro" id="IPR020845">
    <property type="entry name" value="AMP-binding_CS"/>
</dbReference>
<dbReference type="Gene3D" id="3.40.50.12780">
    <property type="entry name" value="N-terminal domain of ligase-like"/>
    <property type="match status" value="1"/>
</dbReference>
<dbReference type="SUPFAM" id="SSF56801">
    <property type="entry name" value="Acetyl-CoA synthetase-like"/>
    <property type="match status" value="1"/>
</dbReference>
<dbReference type="InterPro" id="IPR045851">
    <property type="entry name" value="AMP-bd_C_sf"/>
</dbReference>
<accession>A0A942Y5L4</accession>
<dbReference type="EMBL" id="JAGYPE010000001">
    <property type="protein sequence ID" value="MBS4179976.1"/>
    <property type="molecule type" value="Genomic_DNA"/>
</dbReference>
<dbReference type="PANTHER" id="PTHR43767">
    <property type="entry name" value="LONG-CHAIN-FATTY-ACID--COA LIGASE"/>
    <property type="match status" value="1"/>
</dbReference>
<reference evidence="3" key="1">
    <citation type="submission" date="2021-05" db="EMBL/GenBank/DDBJ databases">
        <title>Novel Bacillus species.</title>
        <authorList>
            <person name="Liu G."/>
        </authorList>
    </citation>
    <scope>NUCLEOTIDE SEQUENCE</scope>
    <source>
        <strain evidence="3">FJAT-50051</strain>
    </source>
</reference>
<dbReference type="InterPro" id="IPR050237">
    <property type="entry name" value="ATP-dep_AMP-bd_enzyme"/>
</dbReference>
<evidence type="ECO:0000259" key="1">
    <source>
        <dbReference type="Pfam" id="PF00501"/>
    </source>
</evidence>
<dbReference type="GO" id="GO:0016878">
    <property type="term" value="F:acid-thiol ligase activity"/>
    <property type="evidence" value="ECO:0007669"/>
    <property type="project" value="UniProtKB-ARBA"/>
</dbReference>
<dbReference type="Pfam" id="PF00501">
    <property type="entry name" value="AMP-binding"/>
    <property type="match status" value="1"/>
</dbReference>
<gene>
    <name evidence="3" type="ORF">KHB02_01105</name>
</gene>
<dbReference type="PANTHER" id="PTHR43767:SF1">
    <property type="entry name" value="NONRIBOSOMAL PEPTIDE SYNTHASE PES1 (EUROFUNG)-RELATED"/>
    <property type="match status" value="1"/>
</dbReference>